<keyword evidence="1" id="KW-0812">Transmembrane</keyword>
<gene>
    <name evidence="2" type="ORF">DFR56_11872</name>
</gene>
<keyword evidence="1" id="KW-1133">Transmembrane helix</keyword>
<dbReference type="Proteomes" id="UP000247978">
    <property type="component" value="Unassembled WGS sequence"/>
</dbReference>
<dbReference type="AlphaFoldDB" id="A0A2V3VL01"/>
<feature type="transmembrane region" description="Helical" evidence="1">
    <location>
        <begin position="32"/>
        <end position="52"/>
    </location>
</feature>
<name>A0A2V3VL01_9BACI</name>
<evidence type="ECO:0000256" key="1">
    <source>
        <dbReference type="SAM" id="Phobius"/>
    </source>
</evidence>
<evidence type="ECO:0000313" key="3">
    <source>
        <dbReference type="Proteomes" id="UP000247978"/>
    </source>
</evidence>
<evidence type="ECO:0000313" key="2">
    <source>
        <dbReference type="EMBL" id="PXW82496.1"/>
    </source>
</evidence>
<reference evidence="2 3" key="1">
    <citation type="submission" date="2018-05" db="EMBL/GenBank/DDBJ databases">
        <title>Genomic Encyclopedia of Type Strains, Phase IV (KMG-IV): sequencing the most valuable type-strain genomes for metagenomic binning, comparative biology and taxonomic classification.</title>
        <authorList>
            <person name="Goeker M."/>
        </authorList>
    </citation>
    <scope>NUCLEOTIDE SEQUENCE [LARGE SCALE GENOMIC DNA]</scope>
    <source>
        <strain evidence="2 3">DSM 28556</strain>
    </source>
</reference>
<proteinExistence type="predicted"/>
<dbReference type="RefSeq" id="WP_110397103.1">
    <property type="nucleotide sequence ID" value="NZ_JADIJL010000001.1"/>
</dbReference>
<organism evidence="2 3">
    <name type="scientific">Pseudogracilibacillus auburnensis</name>
    <dbReference type="NCBI Taxonomy" id="1494959"/>
    <lineage>
        <taxon>Bacteria</taxon>
        <taxon>Bacillati</taxon>
        <taxon>Bacillota</taxon>
        <taxon>Bacilli</taxon>
        <taxon>Bacillales</taxon>
        <taxon>Bacillaceae</taxon>
        <taxon>Pseudogracilibacillus</taxon>
    </lineage>
</organism>
<keyword evidence="1" id="KW-0472">Membrane</keyword>
<feature type="transmembrane region" description="Helical" evidence="1">
    <location>
        <begin position="7"/>
        <end position="26"/>
    </location>
</feature>
<accession>A0A2V3VL01</accession>
<protein>
    <submittedName>
        <fullName evidence="2">Uncharacterized protein</fullName>
    </submittedName>
</protein>
<keyword evidence="3" id="KW-1185">Reference proteome</keyword>
<dbReference type="OrthoDB" id="2707035at2"/>
<comment type="caution">
    <text evidence="2">The sequence shown here is derived from an EMBL/GenBank/DDBJ whole genome shotgun (WGS) entry which is preliminary data.</text>
</comment>
<dbReference type="EMBL" id="QJJQ01000018">
    <property type="protein sequence ID" value="PXW82496.1"/>
    <property type="molecule type" value="Genomic_DNA"/>
</dbReference>
<sequence>MKVDLKFYGYQILGVLIIWLGMTFFLKDIEGAGKLIYYVVTSWLLFLIVLTGKKFISDRKEKNDESR</sequence>